<dbReference type="GO" id="GO:0003677">
    <property type="term" value="F:DNA binding"/>
    <property type="evidence" value="ECO:0007669"/>
    <property type="project" value="UniProtKB-UniRule"/>
</dbReference>
<evidence type="ECO:0000256" key="2">
    <source>
        <dbReference type="ARBA" id="ARBA00022908"/>
    </source>
</evidence>
<evidence type="ECO:0000256" key="5">
    <source>
        <dbReference type="PROSITE-ProRule" id="PRU01248"/>
    </source>
</evidence>
<sequence length="325" mass="37508">MENGKINNTMADINKLLNDYLNYLEIEKNRSIKTCENYERYLKAFFEFGKIKTEKGITPEVVREFRLFLARKNIKKNTQSYYVIALRNFLKYMNKRDIEVLSPEKIELPKIPTRQIEIIEYPDLERLLAAPKDLDLRSLRDKAILEMLFSTGLRISELCALNRSFDLKRGELSVRGKGGKLRVVFLSKRAKIAIKNYLEKRGDAEEALFISLTKVKPLPAGRHGLPAGRHGLPAGRQAKIIGRILPRTIQRIVDFYSRKAGIPQKVHPHTIRHLFATDLLIGGADLRSVQELLGHANVSTTQIYTHLTNKNLREIHQAFHDRKRK</sequence>
<proteinExistence type="inferred from homology"/>
<feature type="domain" description="Core-binding (CB)" evidence="7">
    <location>
        <begin position="11"/>
        <end position="94"/>
    </location>
</feature>
<dbReference type="GO" id="GO:0015074">
    <property type="term" value="P:DNA integration"/>
    <property type="evidence" value="ECO:0007669"/>
    <property type="project" value="UniProtKB-KW"/>
</dbReference>
<evidence type="ECO:0000256" key="4">
    <source>
        <dbReference type="ARBA" id="ARBA00023172"/>
    </source>
</evidence>
<evidence type="ECO:0000313" key="8">
    <source>
        <dbReference type="EMBL" id="PIZ44950.1"/>
    </source>
</evidence>
<evidence type="ECO:0000256" key="1">
    <source>
        <dbReference type="ARBA" id="ARBA00008857"/>
    </source>
</evidence>
<accession>A0A2M7TGU1</accession>
<dbReference type="Proteomes" id="UP000230553">
    <property type="component" value="Unassembled WGS sequence"/>
</dbReference>
<evidence type="ECO:0000256" key="3">
    <source>
        <dbReference type="ARBA" id="ARBA00023125"/>
    </source>
</evidence>
<evidence type="ECO:0000313" key="9">
    <source>
        <dbReference type="Proteomes" id="UP000230553"/>
    </source>
</evidence>
<dbReference type="InterPro" id="IPR013762">
    <property type="entry name" value="Integrase-like_cat_sf"/>
</dbReference>
<dbReference type="InterPro" id="IPR011010">
    <property type="entry name" value="DNA_brk_join_enz"/>
</dbReference>
<dbReference type="PANTHER" id="PTHR30349">
    <property type="entry name" value="PHAGE INTEGRASE-RELATED"/>
    <property type="match status" value="1"/>
</dbReference>
<comment type="similarity">
    <text evidence="1">Belongs to the 'phage' integrase family.</text>
</comment>
<dbReference type="PANTHER" id="PTHR30349:SF41">
    <property type="entry name" value="INTEGRASE_RECOMBINASE PROTEIN MJ0367-RELATED"/>
    <property type="match status" value="1"/>
</dbReference>
<reference evidence="9" key="1">
    <citation type="submission" date="2017-09" db="EMBL/GenBank/DDBJ databases">
        <title>Depth-based differentiation of microbial function through sediment-hosted aquifers and enrichment of novel symbionts in the deep terrestrial subsurface.</title>
        <authorList>
            <person name="Probst A.J."/>
            <person name="Ladd B."/>
            <person name="Jarett J.K."/>
            <person name="Geller-Mcgrath D.E."/>
            <person name="Sieber C.M.K."/>
            <person name="Emerson J.B."/>
            <person name="Anantharaman K."/>
            <person name="Thomas B.C."/>
            <person name="Malmstrom R."/>
            <person name="Stieglmeier M."/>
            <person name="Klingl A."/>
            <person name="Woyke T."/>
            <person name="Ryan C.M."/>
            <person name="Banfield J.F."/>
        </authorList>
    </citation>
    <scope>NUCLEOTIDE SEQUENCE [LARGE SCALE GENOMIC DNA]</scope>
</reference>
<evidence type="ECO:0000259" key="6">
    <source>
        <dbReference type="PROSITE" id="PS51898"/>
    </source>
</evidence>
<dbReference type="CDD" id="cd00798">
    <property type="entry name" value="INT_XerDC_C"/>
    <property type="match status" value="1"/>
</dbReference>
<dbReference type="PROSITE" id="PS51900">
    <property type="entry name" value="CB"/>
    <property type="match status" value="1"/>
</dbReference>
<dbReference type="PROSITE" id="PS51898">
    <property type="entry name" value="TYR_RECOMBINASE"/>
    <property type="match status" value="1"/>
</dbReference>
<dbReference type="EMBL" id="PFNM01000028">
    <property type="protein sequence ID" value="PIZ44950.1"/>
    <property type="molecule type" value="Genomic_DNA"/>
</dbReference>
<dbReference type="SUPFAM" id="SSF56349">
    <property type="entry name" value="DNA breaking-rejoining enzymes"/>
    <property type="match status" value="1"/>
</dbReference>
<dbReference type="AlphaFoldDB" id="A0A2M7TGU1"/>
<keyword evidence="3 5" id="KW-0238">DNA-binding</keyword>
<evidence type="ECO:0008006" key="10">
    <source>
        <dbReference type="Google" id="ProtNLM"/>
    </source>
</evidence>
<dbReference type="Pfam" id="PF00589">
    <property type="entry name" value="Phage_integrase"/>
    <property type="match status" value="1"/>
</dbReference>
<organism evidence="8 9">
    <name type="scientific">Candidatus Wolfebacteria bacterium CG_4_10_14_0_2_um_filter_39_18</name>
    <dbReference type="NCBI Taxonomy" id="1975061"/>
    <lineage>
        <taxon>Bacteria</taxon>
        <taxon>Candidatus Wolfeibacteriota</taxon>
    </lineage>
</organism>
<dbReference type="Pfam" id="PF02899">
    <property type="entry name" value="Phage_int_SAM_1"/>
    <property type="match status" value="1"/>
</dbReference>
<keyword evidence="4" id="KW-0233">DNA recombination</keyword>
<keyword evidence="2" id="KW-0229">DNA integration</keyword>
<dbReference type="InterPro" id="IPR044068">
    <property type="entry name" value="CB"/>
</dbReference>
<dbReference type="InterPro" id="IPR010998">
    <property type="entry name" value="Integrase_recombinase_N"/>
</dbReference>
<dbReference type="GO" id="GO:0006310">
    <property type="term" value="P:DNA recombination"/>
    <property type="evidence" value="ECO:0007669"/>
    <property type="project" value="UniProtKB-KW"/>
</dbReference>
<gene>
    <name evidence="8" type="ORF">COY31_01375</name>
</gene>
<dbReference type="Gene3D" id="1.10.443.10">
    <property type="entry name" value="Intergrase catalytic core"/>
    <property type="match status" value="1"/>
</dbReference>
<comment type="caution">
    <text evidence="8">The sequence shown here is derived from an EMBL/GenBank/DDBJ whole genome shotgun (WGS) entry which is preliminary data.</text>
</comment>
<dbReference type="InterPro" id="IPR050090">
    <property type="entry name" value="Tyrosine_recombinase_XerCD"/>
</dbReference>
<feature type="domain" description="Tyr recombinase" evidence="6">
    <location>
        <begin position="114"/>
        <end position="317"/>
    </location>
</feature>
<dbReference type="Gene3D" id="1.10.150.130">
    <property type="match status" value="1"/>
</dbReference>
<name>A0A2M7TGU1_9BACT</name>
<dbReference type="InterPro" id="IPR004107">
    <property type="entry name" value="Integrase_SAM-like_N"/>
</dbReference>
<evidence type="ECO:0000259" key="7">
    <source>
        <dbReference type="PROSITE" id="PS51900"/>
    </source>
</evidence>
<dbReference type="InterPro" id="IPR002104">
    <property type="entry name" value="Integrase_catalytic"/>
</dbReference>
<protein>
    <recommendedName>
        <fullName evidence="10">Tyrosine recombinase XerC</fullName>
    </recommendedName>
</protein>